<protein>
    <submittedName>
        <fullName evidence="1">Uncharacterized protein</fullName>
    </submittedName>
</protein>
<sequence length="75" mass="8128">MCEGSKSQNLDYQRGIPGMDCQKLVDDLEFNKTLVLTGNISDAGNSTTLSSTEKPRSTFITDSNGHNFQNQAPCG</sequence>
<organism evidence="1">
    <name type="scientific">Magallana gigas</name>
    <name type="common">Pacific oyster</name>
    <name type="synonym">Crassostrea gigas</name>
    <dbReference type="NCBI Taxonomy" id="29159"/>
    <lineage>
        <taxon>Eukaryota</taxon>
        <taxon>Metazoa</taxon>
        <taxon>Spiralia</taxon>
        <taxon>Lophotrochozoa</taxon>
        <taxon>Mollusca</taxon>
        <taxon>Bivalvia</taxon>
        <taxon>Autobranchia</taxon>
        <taxon>Pteriomorphia</taxon>
        <taxon>Ostreida</taxon>
        <taxon>Ostreoidea</taxon>
        <taxon>Ostreidae</taxon>
        <taxon>Magallana</taxon>
    </lineage>
</organism>
<dbReference type="AlphaFoldDB" id="K1QS44"/>
<evidence type="ECO:0000313" key="1">
    <source>
        <dbReference type="EMBL" id="EKC39737.1"/>
    </source>
</evidence>
<dbReference type="HOGENOM" id="CLU_2673502_0_0_1"/>
<dbReference type="InParanoid" id="K1QS44"/>
<dbReference type="EMBL" id="JH818281">
    <property type="protein sequence ID" value="EKC39737.1"/>
    <property type="molecule type" value="Genomic_DNA"/>
</dbReference>
<accession>K1QS44</accession>
<reference evidence="1" key="1">
    <citation type="journal article" date="2012" name="Nature">
        <title>The oyster genome reveals stress adaptation and complexity of shell formation.</title>
        <authorList>
            <person name="Zhang G."/>
            <person name="Fang X."/>
            <person name="Guo X."/>
            <person name="Li L."/>
            <person name="Luo R."/>
            <person name="Xu F."/>
            <person name="Yang P."/>
            <person name="Zhang L."/>
            <person name="Wang X."/>
            <person name="Qi H."/>
            <person name="Xiong Z."/>
            <person name="Que H."/>
            <person name="Xie Y."/>
            <person name="Holland P.W."/>
            <person name="Paps J."/>
            <person name="Zhu Y."/>
            <person name="Wu F."/>
            <person name="Chen Y."/>
            <person name="Wang J."/>
            <person name="Peng C."/>
            <person name="Meng J."/>
            <person name="Yang L."/>
            <person name="Liu J."/>
            <person name="Wen B."/>
            <person name="Zhang N."/>
            <person name="Huang Z."/>
            <person name="Zhu Q."/>
            <person name="Feng Y."/>
            <person name="Mount A."/>
            <person name="Hedgecock D."/>
            <person name="Xu Z."/>
            <person name="Liu Y."/>
            <person name="Domazet-Loso T."/>
            <person name="Du Y."/>
            <person name="Sun X."/>
            <person name="Zhang S."/>
            <person name="Liu B."/>
            <person name="Cheng P."/>
            <person name="Jiang X."/>
            <person name="Li J."/>
            <person name="Fan D."/>
            <person name="Wang W."/>
            <person name="Fu W."/>
            <person name="Wang T."/>
            <person name="Wang B."/>
            <person name="Zhang J."/>
            <person name="Peng Z."/>
            <person name="Li Y."/>
            <person name="Li N."/>
            <person name="Wang J."/>
            <person name="Chen M."/>
            <person name="He Y."/>
            <person name="Tan F."/>
            <person name="Song X."/>
            <person name="Zheng Q."/>
            <person name="Huang R."/>
            <person name="Yang H."/>
            <person name="Du X."/>
            <person name="Chen L."/>
            <person name="Yang M."/>
            <person name="Gaffney P.M."/>
            <person name="Wang S."/>
            <person name="Luo L."/>
            <person name="She Z."/>
            <person name="Ming Y."/>
            <person name="Huang W."/>
            <person name="Zhang S."/>
            <person name="Huang B."/>
            <person name="Zhang Y."/>
            <person name="Qu T."/>
            <person name="Ni P."/>
            <person name="Miao G."/>
            <person name="Wang J."/>
            <person name="Wang Q."/>
            <person name="Steinberg C.E."/>
            <person name="Wang H."/>
            <person name="Li N."/>
            <person name="Qian L."/>
            <person name="Zhang G."/>
            <person name="Li Y."/>
            <person name="Yang H."/>
            <person name="Liu X."/>
            <person name="Wang J."/>
            <person name="Yin Y."/>
            <person name="Wang J."/>
        </authorList>
    </citation>
    <scope>NUCLEOTIDE SEQUENCE [LARGE SCALE GENOMIC DNA]</scope>
    <source>
        <strain evidence="1">05x7-T-G4-1.051#20</strain>
    </source>
</reference>
<name>K1QS44_MAGGI</name>
<gene>
    <name evidence="1" type="ORF">CGI_10018155</name>
</gene>
<proteinExistence type="predicted"/>